<dbReference type="Proteomes" id="UP000195402">
    <property type="component" value="Unassembled WGS sequence"/>
</dbReference>
<organism evidence="3 4">
    <name type="scientific">Macleaya cordata</name>
    <name type="common">Five-seeded plume-poppy</name>
    <name type="synonym">Bocconia cordata</name>
    <dbReference type="NCBI Taxonomy" id="56857"/>
    <lineage>
        <taxon>Eukaryota</taxon>
        <taxon>Viridiplantae</taxon>
        <taxon>Streptophyta</taxon>
        <taxon>Embryophyta</taxon>
        <taxon>Tracheophyta</taxon>
        <taxon>Spermatophyta</taxon>
        <taxon>Magnoliopsida</taxon>
        <taxon>Ranunculales</taxon>
        <taxon>Papaveraceae</taxon>
        <taxon>Papaveroideae</taxon>
        <taxon>Macleaya</taxon>
    </lineage>
</organism>
<feature type="domain" description="Protein kinase" evidence="2">
    <location>
        <begin position="1"/>
        <end position="198"/>
    </location>
</feature>
<dbReference type="InterPro" id="IPR008271">
    <property type="entry name" value="Ser/Thr_kinase_AS"/>
</dbReference>
<proteinExistence type="predicted"/>
<sequence length="266" mass="30053">MIELVAACRNPPVFCVITEYLSGGSLRAFLHKLEHKSLPLEKLIAIALDITRGMEYIHSRGVVHRDLKPENTIFDQDNHLKIVDFGIACKEAYCDSLADDSGTYRWMAPEMIKRKSHGRKVDVYSFGLILWEMVAGTIPFEDKTPIQAAFAVVNKKLRPVIPADCPPALRALIEQCWASNPEKRPEFWQIVKVLEQFESSLAHDGTLHLVHNSTSEDHKKGLLHWIHKLSHTNHTHAHHEGNSPDITLSGKEKNPNLGFSDVDNEC</sequence>
<protein>
    <submittedName>
        <fullName evidence="3">Protein kinase domain</fullName>
    </submittedName>
</protein>
<dbReference type="CDD" id="cd13999">
    <property type="entry name" value="STKc_MAP3K-like"/>
    <property type="match status" value="1"/>
</dbReference>
<dbReference type="InterPro" id="IPR000719">
    <property type="entry name" value="Prot_kinase_dom"/>
</dbReference>
<evidence type="ECO:0000313" key="4">
    <source>
        <dbReference type="Proteomes" id="UP000195402"/>
    </source>
</evidence>
<evidence type="ECO:0000256" key="1">
    <source>
        <dbReference type="SAM" id="MobiDB-lite"/>
    </source>
</evidence>
<dbReference type="PANTHER" id="PTHR44329:SF73">
    <property type="entry name" value="OS01G0201200 PROTEIN"/>
    <property type="match status" value="1"/>
</dbReference>
<dbReference type="InterPro" id="IPR011009">
    <property type="entry name" value="Kinase-like_dom_sf"/>
</dbReference>
<dbReference type="AlphaFoldDB" id="A0A200QBB4"/>
<reference evidence="3 4" key="1">
    <citation type="journal article" date="2017" name="Mol. Plant">
        <title>The Genome of Medicinal Plant Macleaya cordata Provides New Insights into Benzylisoquinoline Alkaloids Metabolism.</title>
        <authorList>
            <person name="Liu X."/>
            <person name="Liu Y."/>
            <person name="Huang P."/>
            <person name="Ma Y."/>
            <person name="Qing Z."/>
            <person name="Tang Q."/>
            <person name="Cao H."/>
            <person name="Cheng P."/>
            <person name="Zheng Y."/>
            <person name="Yuan Z."/>
            <person name="Zhou Y."/>
            <person name="Liu J."/>
            <person name="Tang Z."/>
            <person name="Zhuo Y."/>
            <person name="Zhang Y."/>
            <person name="Yu L."/>
            <person name="Huang J."/>
            <person name="Yang P."/>
            <person name="Peng Q."/>
            <person name="Zhang J."/>
            <person name="Jiang W."/>
            <person name="Zhang Z."/>
            <person name="Lin K."/>
            <person name="Ro D.K."/>
            <person name="Chen X."/>
            <person name="Xiong X."/>
            <person name="Shang Y."/>
            <person name="Huang S."/>
            <person name="Zeng J."/>
        </authorList>
    </citation>
    <scope>NUCLEOTIDE SEQUENCE [LARGE SCALE GENOMIC DNA]</scope>
    <source>
        <strain evidence="4">cv. BLH2017</strain>
        <tissue evidence="3">Root</tissue>
    </source>
</reference>
<gene>
    <name evidence="3" type="ORF">BVC80_8961g12</name>
</gene>
<evidence type="ECO:0000259" key="2">
    <source>
        <dbReference type="PROSITE" id="PS50011"/>
    </source>
</evidence>
<keyword evidence="4" id="KW-1185">Reference proteome</keyword>
<dbReference type="PROSITE" id="PS50011">
    <property type="entry name" value="PROTEIN_KINASE_DOM"/>
    <property type="match status" value="1"/>
</dbReference>
<dbReference type="SMART" id="SM00220">
    <property type="entry name" value="S_TKc"/>
    <property type="match status" value="1"/>
</dbReference>
<evidence type="ECO:0000313" key="3">
    <source>
        <dbReference type="EMBL" id="OVA07753.1"/>
    </source>
</evidence>
<keyword evidence="3" id="KW-0418">Kinase</keyword>
<dbReference type="PANTHER" id="PTHR44329">
    <property type="entry name" value="SERINE/THREONINE-PROTEIN KINASE TNNI3K-RELATED"/>
    <property type="match status" value="1"/>
</dbReference>
<dbReference type="PROSITE" id="PS00108">
    <property type="entry name" value="PROTEIN_KINASE_ST"/>
    <property type="match status" value="1"/>
</dbReference>
<dbReference type="GO" id="GO:0004674">
    <property type="term" value="F:protein serine/threonine kinase activity"/>
    <property type="evidence" value="ECO:0007669"/>
    <property type="project" value="TreeGrafter"/>
</dbReference>
<name>A0A200QBB4_MACCD</name>
<dbReference type="InterPro" id="IPR001245">
    <property type="entry name" value="Ser-Thr/Tyr_kinase_cat_dom"/>
</dbReference>
<dbReference type="GO" id="GO:0005524">
    <property type="term" value="F:ATP binding"/>
    <property type="evidence" value="ECO:0007669"/>
    <property type="project" value="InterPro"/>
</dbReference>
<dbReference type="OMA" id="CHAWSHD"/>
<dbReference type="EMBL" id="MVGT01002442">
    <property type="protein sequence ID" value="OVA07753.1"/>
    <property type="molecule type" value="Genomic_DNA"/>
</dbReference>
<dbReference type="OrthoDB" id="4062651at2759"/>
<dbReference type="FunFam" id="1.10.510.10:FF:000316">
    <property type="entry name" value="serine/threonine-protein kinase HT1"/>
    <property type="match status" value="1"/>
</dbReference>
<dbReference type="InParanoid" id="A0A200QBB4"/>
<dbReference type="PRINTS" id="PR00109">
    <property type="entry name" value="TYRKINASE"/>
</dbReference>
<comment type="caution">
    <text evidence="3">The sequence shown here is derived from an EMBL/GenBank/DDBJ whole genome shotgun (WGS) entry which is preliminary data.</text>
</comment>
<dbReference type="STRING" id="56857.A0A200QBB4"/>
<dbReference type="InterPro" id="IPR051681">
    <property type="entry name" value="Ser/Thr_Kinases-Pseudokinases"/>
</dbReference>
<dbReference type="Gene3D" id="1.10.510.10">
    <property type="entry name" value="Transferase(Phosphotransferase) domain 1"/>
    <property type="match status" value="1"/>
</dbReference>
<dbReference type="SUPFAM" id="SSF56112">
    <property type="entry name" value="Protein kinase-like (PK-like)"/>
    <property type="match status" value="1"/>
</dbReference>
<keyword evidence="3" id="KW-0808">Transferase</keyword>
<accession>A0A200QBB4</accession>
<dbReference type="Pfam" id="PF07714">
    <property type="entry name" value="PK_Tyr_Ser-Thr"/>
    <property type="match status" value="1"/>
</dbReference>
<feature type="region of interest" description="Disordered" evidence="1">
    <location>
        <begin position="234"/>
        <end position="266"/>
    </location>
</feature>